<evidence type="ECO:0000313" key="1">
    <source>
        <dbReference type="EMBL" id="MBX54175.1"/>
    </source>
</evidence>
<reference evidence="1" key="1">
    <citation type="submission" date="2018-02" db="EMBL/GenBank/DDBJ databases">
        <title>Rhizophora mucronata_Transcriptome.</title>
        <authorList>
            <person name="Meera S.P."/>
            <person name="Sreeshan A."/>
            <person name="Augustine A."/>
        </authorList>
    </citation>
    <scope>NUCLEOTIDE SEQUENCE</scope>
    <source>
        <tissue evidence="1">Leaf</tissue>
    </source>
</reference>
<organism evidence="1">
    <name type="scientific">Rhizophora mucronata</name>
    <name type="common">Asiatic mangrove</name>
    <dbReference type="NCBI Taxonomy" id="61149"/>
    <lineage>
        <taxon>Eukaryota</taxon>
        <taxon>Viridiplantae</taxon>
        <taxon>Streptophyta</taxon>
        <taxon>Embryophyta</taxon>
        <taxon>Tracheophyta</taxon>
        <taxon>Spermatophyta</taxon>
        <taxon>Magnoliopsida</taxon>
        <taxon>eudicotyledons</taxon>
        <taxon>Gunneridae</taxon>
        <taxon>Pentapetalae</taxon>
        <taxon>rosids</taxon>
        <taxon>fabids</taxon>
        <taxon>Malpighiales</taxon>
        <taxon>Rhizophoraceae</taxon>
        <taxon>Rhizophora</taxon>
    </lineage>
</organism>
<dbReference type="EMBL" id="GGEC01073691">
    <property type="protein sequence ID" value="MBX54175.1"/>
    <property type="molecule type" value="Transcribed_RNA"/>
</dbReference>
<name>A0A2P2PHH5_RHIMU</name>
<sequence>MPKRPKEAATKYVQSTNL</sequence>
<dbReference type="AlphaFoldDB" id="A0A2P2PHH5"/>
<accession>A0A2P2PHH5</accession>
<protein>
    <submittedName>
        <fullName evidence="1">Uncharacterized protein</fullName>
    </submittedName>
</protein>
<proteinExistence type="predicted"/>